<dbReference type="Gene3D" id="1.10.10.10">
    <property type="entry name" value="Winged helix-like DNA-binding domain superfamily/Winged helix DNA-binding domain"/>
    <property type="match status" value="1"/>
</dbReference>
<dbReference type="EC" id="2.1.1.63" evidence="3"/>
<dbReference type="InterPro" id="IPR014048">
    <property type="entry name" value="MethylDNA_cys_MeTrfase_DNA-bd"/>
</dbReference>
<dbReference type="GO" id="GO:0032259">
    <property type="term" value="P:methylation"/>
    <property type="evidence" value="ECO:0007669"/>
    <property type="project" value="UniProtKB-KW"/>
</dbReference>
<keyword evidence="11" id="KW-1185">Reference proteome</keyword>
<evidence type="ECO:0000313" key="10">
    <source>
        <dbReference type="EMBL" id="GBR72894.1"/>
    </source>
</evidence>
<evidence type="ECO:0000259" key="9">
    <source>
        <dbReference type="Pfam" id="PF01035"/>
    </source>
</evidence>
<dbReference type="SUPFAM" id="SSF46767">
    <property type="entry name" value="Methylated DNA-protein cysteine methyltransferase, C-terminal domain"/>
    <property type="match status" value="1"/>
</dbReference>
<evidence type="ECO:0000256" key="2">
    <source>
        <dbReference type="ARBA" id="ARBA00008711"/>
    </source>
</evidence>
<name>A0A388T9L1_TERA1</name>
<dbReference type="InterPro" id="IPR001497">
    <property type="entry name" value="MethylDNA_cys_MeTrfase_AS"/>
</dbReference>
<dbReference type="EMBL" id="BGZN01000003">
    <property type="protein sequence ID" value="GBR72894.1"/>
    <property type="molecule type" value="Genomic_DNA"/>
</dbReference>
<evidence type="ECO:0000256" key="6">
    <source>
        <dbReference type="ARBA" id="ARBA00022763"/>
    </source>
</evidence>
<dbReference type="Proteomes" id="UP000269352">
    <property type="component" value="Unassembled WGS sequence"/>
</dbReference>
<keyword evidence="7" id="KW-0234">DNA repair</keyword>
<dbReference type="PANTHER" id="PTHR10815">
    <property type="entry name" value="METHYLATED-DNA--PROTEIN-CYSTEINE METHYLTRANSFERASE"/>
    <property type="match status" value="1"/>
</dbReference>
<feature type="domain" description="Methylated-DNA-[protein]-cysteine S-methyltransferase DNA binding" evidence="9">
    <location>
        <begin position="19"/>
        <end position="100"/>
    </location>
</feature>
<evidence type="ECO:0000256" key="8">
    <source>
        <dbReference type="ARBA" id="ARBA00049348"/>
    </source>
</evidence>
<evidence type="ECO:0000256" key="4">
    <source>
        <dbReference type="ARBA" id="ARBA00022603"/>
    </source>
</evidence>
<sequence length="105" mass="11579">MPKLKFTQNSKTYEACGTDFQIRVWQELRKIPRGQVITYAELARRAGRPRSARAAANACGANPLPVIVPCHRVIRGDGGLGGYSGVGGVRRKRELLRKEGYILLA</sequence>
<evidence type="ECO:0000256" key="1">
    <source>
        <dbReference type="ARBA" id="ARBA00001286"/>
    </source>
</evidence>
<gene>
    <name evidence="10" type="primary">ogt</name>
    <name evidence="10" type="ORF">NO1_0351</name>
</gene>
<dbReference type="InterPro" id="IPR036217">
    <property type="entry name" value="MethylDNA_cys_MeTrfase_DNAb"/>
</dbReference>
<dbReference type="AlphaFoldDB" id="A0A388T9L1"/>
<keyword evidence="6" id="KW-0227">DNA damage</keyword>
<protein>
    <recommendedName>
        <fullName evidence="3">methylated-DNA--[protein]-cysteine S-methyltransferase</fullName>
        <ecNumber evidence="3">2.1.1.63</ecNumber>
    </recommendedName>
</protein>
<comment type="catalytic activity">
    <reaction evidence="1">
        <text>a 4-O-methyl-thymidine in DNA + L-cysteinyl-[protein] = a thymidine in DNA + S-methyl-L-cysteinyl-[protein]</text>
        <dbReference type="Rhea" id="RHEA:53428"/>
        <dbReference type="Rhea" id="RHEA-COMP:10131"/>
        <dbReference type="Rhea" id="RHEA-COMP:10132"/>
        <dbReference type="Rhea" id="RHEA-COMP:13555"/>
        <dbReference type="Rhea" id="RHEA-COMP:13556"/>
        <dbReference type="ChEBI" id="CHEBI:29950"/>
        <dbReference type="ChEBI" id="CHEBI:82612"/>
        <dbReference type="ChEBI" id="CHEBI:137386"/>
        <dbReference type="ChEBI" id="CHEBI:137387"/>
        <dbReference type="EC" id="2.1.1.63"/>
    </reaction>
</comment>
<evidence type="ECO:0000256" key="5">
    <source>
        <dbReference type="ARBA" id="ARBA00022679"/>
    </source>
</evidence>
<evidence type="ECO:0000256" key="3">
    <source>
        <dbReference type="ARBA" id="ARBA00011918"/>
    </source>
</evidence>
<organism evidence="10 11">
    <name type="scientific">Termititenax aidoneus</name>
    <dbReference type="NCBI Taxonomy" id="2218524"/>
    <lineage>
        <taxon>Bacteria</taxon>
        <taxon>Bacillati</taxon>
        <taxon>Candidatus Margulisiibacteriota</taxon>
        <taxon>Candidatus Termititenacia</taxon>
        <taxon>Candidatus Termititenacales</taxon>
        <taxon>Candidatus Termititenacaceae</taxon>
        <taxon>Candidatus Termititenax</taxon>
    </lineage>
</organism>
<reference evidence="10 11" key="1">
    <citation type="journal article" date="2019" name="ISME J.">
        <title>Genome analyses of uncultured TG2/ZB3 bacteria in 'Margulisbacteria' specifically attached to ectosymbiotic spirochetes of protists in the termite gut.</title>
        <authorList>
            <person name="Utami Y.D."/>
            <person name="Kuwahara H."/>
            <person name="Igai K."/>
            <person name="Murakami T."/>
            <person name="Sugaya K."/>
            <person name="Morikawa T."/>
            <person name="Nagura Y."/>
            <person name="Yuki M."/>
            <person name="Deevong P."/>
            <person name="Inoue T."/>
            <person name="Kihara K."/>
            <person name="Lo N."/>
            <person name="Yamada A."/>
            <person name="Ohkuma M."/>
            <person name="Hongoh Y."/>
        </authorList>
    </citation>
    <scope>NUCLEOTIDE SEQUENCE [LARGE SCALE GENOMIC DNA]</scope>
    <source>
        <strain evidence="10">NkOx7-01</strain>
    </source>
</reference>
<dbReference type="GO" id="GO:0006281">
    <property type="term" value="P:DNA repair"/>
    <property type="evidence" value="ECO:0007669"/>
    <property type="project" value="UniProtKB-KW"/>
</dbReference>
<dbReference type="GO" id="GO:0003908">
    <property type="term" value="F:methylated-DNA-[protein]-cysteine S-methyltransferase activity"/>
    <property type="evidence" value="ECO:0007669"/>
    <property type="project" value="UniProtKB-EC"/>
</dbReference>
<comment type="caution">
    <text evidence="10">The sequence shown here is derived from an EMBL/GenBank/DDBJ whole genome shotgun (WGS) entry which is preliminary data.</text>
</comment>
<dbReference type="NCBIfam" id="TIGR00589">
    <property type="entry name" value="ogt"/>
    <property type="match status" value="1"/>
</dbReference>
<dbReference type="InterPro" id="IPR036388">
    <property type="entry name" value="WH-like_DNA-bd_sf"/>
</dbReference>
<accession>A0A388T9L1</accession>
<evidence type="ECO:0000256" key="7">
    <source>
        <dbReference type="ARBA" id="ARBA00023204"/>
    </source>
</evidence>
<dbReference type="PANTHER" id="PTHR10815:SF13">
    <property type="entry name" value="METHYLATED-DNA--PROTEIN-CYSTEINE METHYLTRANSFERASE"/>
    <property type="match status" value="1"/>
</dbReference>
<dbReference type="CDD" id="cd06445">
    <property type="entry name" value="ATase"/>
    <property type="match status" value="1"/>
</dbReference>
<keyword evidence="5" id="KW-0808">Transferase</keyword>
<dbReference type="PROSITE" id="PS00374">
    <property type="entry name" value="MGMT"/>
    <property type="match status" value="1"/>
</dbReference>
<comment type="catalytic activity">
    <reaction evidence="8">
        <text>a 6-O-methyl-2'-deoxyguanosine in DNA + L-cysteinyl-[protein] = S-methyl-L-cysteinyl-[protein] + a 2'-deoxyguanosine in DNA</text>
        <dbReference type="Rhea" id="RHEA:24000"/>
        <dbReference type="Rhea" id="RHEA-COMP:10131"/>
        <dbReference type="Rhea" id="RHEA-COMP:10132"/>
        <dbReference type="Rhea" id="RHEA-COMP:11367"/>
        <dbReference type="Rhea" id="RHEA-COMP:11368"/>
        <dbReference type="ChEBI" id="CHEBI:29950"/>
        <dbReference type="ChEBI" id="CHEBI:82612"/>
        <dbReference type="ChEBI" id="CHEBI:85445"/>
        <dbReference type="ChEBI" id="CHEBI:85448"/>
        <dbReference type="EC" id="2.1.1.63"/>
    </reaction>
</comment>
<comment type="similarity">
    <text evidence="2">Belongs to the MGMT family.</text>
</comment>
<keyword evidence="4 10" id="KW-0489">Methyltransferase</keyword>
<dbReference type="Pfam" id="PF01035">
    <property type="entry name" value="DNA_binding_1"/>
    <property type="match status" value="1"/>
</dbReference>
<dbReference type="FunFam" id="1.10.10.10:FF:000214">
    <property type="entry name" value="Methylated-DNA--protein-cysteine methyltransferase"/>
    <property type="match status" value="1"/>
</dbReference>
<evidence type="ECO:0000313" key="11">
    <source>
        <dbReference type="Proteomes" id="UP000269352"/>
    </source>
</evidence>
<proteinExistence type="inferred from homology"/>